<gene>
    <name evidence="4" type="ORF">JOF56_000241</name>
</gene>
<evidence type="ECO:0000256" key="2">
    <source>
        <dbReference type="ARBA" id="ARBA00010742"/>
    </source>
</evidence>
<evidence type="ECO:0008006" key="6">
    <source>
        <dbReference type="Google" id="ProtNLM"/>
    </source>
</evidence>
<dbReference type="Proteomes" id="UP001519332">
    <property type="component" value="Unassembled WGS sequence"/>
</dbReference>
<evidence type="ECO:0000313" key="5">
    <source>
        <dbReference type="Proteomes" id="UP001519332"/>
    </source>
</evidence>
<dbReference type="PANTHER" id="PTHR30024:SF47">
    <property type="entry name" value="TAURINE-BINDING PERIPLASMIC PROTEIN"/>
    <property type="match status" value="1"/>
</dbReference>
<protein>
    <recommendedName>
        <fullName evidence="6">ABC-type nitrate/sulfonate/bicarbonate transport system, substrate-binding protein</fullName>
    </recommendedName>
</protein>
<evidence type="ECO:0000313" key="4">
    <source>
        <dbReference type="EMBL" id="MBP2319856.1"/>
    </source>
</evidence>
<dbReference type="Gene3D" id="3.40.190.10">
    <property type="entry name" value="Periplasmic binding protein-like II"/>
    <property type="match status" value="2"/>
</dbReference>
<dbReference type="RefSeq" id="WP_209633520.1">
    <property type="nucleotide sequence ID" value="NZ_JAGINW010000001.1"/>
</dbReference>
<keyword evidence="3" id="KW-0732">Signal</keyword>
<evidence type="ECO:0000256" key="1">
    <source>
        <dbReference type="ARBA" id="ARBA00004418"/>
    </source>
</evidence>
<dbReference type="PANTHER" id="PTHR30024">
    <property type="entry name" value="ALIPHATIC SULFONATES-BINDING PROTEIN-RELATED"/>
    <property type="match status" value="1"/>
</dbReference>
<proteinExistence type="inferred from homology"/>
<sequence length="299" mass="31038">MRTVNLGTFSPSVLVEVAARTGALATAGLTVREMPATSSPAQFSHLLDGELDAVLTNPDNVVAYRCLPDNPLNRTADVRILAAVDGGLGLSLFSRHEAVDELHGGLLGVDVPTSGFAFVAYALLEQLGISDFSVEAMGSTPRRTEALLSGQCAVTVLNAGNDLRAEAAGAHRIASVTALGPYVGTVLAARGETVEHDREMLSSLIGVLLTTAAELVNGEHRDLALDAAQYRLDLDANASARYLATLMDTTEGLIPSGVMSTAAQETVIDLRNRRSTTALTPADVLASGIIDDSLGGSGD</sequence>
<reference evidence="4 5" key="1">
    <citation type="submission" date="2021-03" db="EMBL/GenBank/DDBJ databases">
        <title>Sequencing the genomes of 1000 actinobacteria strains.</title>
        <authorList>
            <person name="Klenk H.-P."/>
        </authorList>
    </citation>
    <scope>NUCLEOTIDE SEQUENCE [LARGE SCALE GENOMIC DNA]</scope>
    <source>
        <strain evidence="4 5">DSM 46670</strain>
    </source>
</reference>
<keyword evidence="5" id="KW-1185">Reference proteome</keyword>
<dbReference type="EMBL" id="JAGINW010000001">
    <property type="protein sequence ID" value="MBP2319856.1"/>
    <property type="molecule type" value="Genomic_DNA"/>
</dbReference>
<dbReference type="SUPFAM" id="SSF53850">
    <property type="entry name" value="Periplasmic binding protein-like II"/>
    <property type="match status" value="1"/>
</dbReference>
<comment type="subcellular location">
    <subcellularLocation>
        <location evidence="1">Periplasm</location>
    </subcellularLocation>
</comment>
<evidence type="ECO:0000256" key="3">
    <source>
        <dbReference type="ARBA" id="ARBA00022729"/>
    </source>
</evidence>
<comment type="caution">
    <text evidence="4">The sequence shown here is derived from an EMBL/GenBank/DDBJ whole genome shotgun (WGS) entry which is preliminary data.</text>
</comment>
<name>A0ABS4T7K6_9PSEU</name>
<organism evidence="4 5">
    <name type="scientific">Kibdelosporangium banguiense</name>
    <dbReference type="NCBI Taxonomy" id="1365924"/>
    <lineage>
        <taxon>Bacteria</taxon>
        <taxon>Bacillati</taxon>
        <taxon>Actinomycetota</taxon>
        <taxon>Actinomycetes</taxon>
        <taxon>Pseudonocardiales</taxon>
        <taxon>Pseudonocardiaceae</taxon>
        <taxon>Kibdelosporangium</taxon>
    </lineage>
</organism>
<accession>A0ABS4T7K6</accession>
<comment type="similarity">
    <text evidence="2">Belongs to the bacterial solute-binding protein SsuA/TauA family.</text>
</comment>